<comment type="catalytic activity">
    <reaction evidence="4">
        <text>a long-chain fatty acyl-CoA + 2 NADPH + 2 H(+) = a long-chain primary fatty alcohol + 2 NADP(+) + CoA</text>
        <dbReference type="Rhea" id="RHEA:52716"/>
        <dbReference type="ChEBI" id="CHEBI:15378"/>
        <dbReference type="ChEBI" id="CHEBI:57287"/>
        <dbReference type="ChEBI" id="CHEBI:57783"/>
        <dbReference type="ChEBI" id="CHEBI:58349"/>
        <dbReference type="ChEBI" id="CHEBI:77396"/>
        <dbReference type="ChEBI" id="CHEBI:83139"/>
        <dbReference type="EC" id="1.2.1.84"/>
    </reaction>
</comment>
<evidence type="ECO:0000256" key="3">
    <source>
        <dbReference type="ARBA" id="ARBA00023098"/>
    </source>
</evidence>
<protein>
    <recommendedName>
        <fullName evidence="4">Fatty acyl-CoA reductase</fullName>
        <ecNumber evidence="4">1.2.1.84</ecNumber>
    </recommendedName>
</protein>
<comment type="function">
    <text evidence="4">Catalyzes the reduction of fatty acyl-CoA to fatty alcohols.</text>
</comment>
<keyword evidence="4" id="KW-0560">Oxidoreductase</keyword>
<evidence type="ECO:0000256" key="1">
    <source>
        <dbReference type="ARBA" id="ARBA00005928"/>
    </source>
</evidence>
<keyword evidence="4" id="KW-0521">NADP</keyword>
<dbReference type="Pfam" id="PF03015">
    <property type="entry name" value="Sterile"/>
    <property type="match status" value="1"/>
</dbReference>
<comment type="similarity">
    <text evidence="1 4">Belongs to the fatty acyl-CoA reductase family.</text>
</comment>
<sequence>MELGSVLKFLENKAILVTGGAGFLAKIFMEKVLRTQPNVKKVYLLLRANDDKAASLRLQNEILGKELFKVLKQKMGAKFNSFISEKVTVVAGDITLEDLSIKDLNLKNELWSHIDVIVNLAANTNFDERYDVSLYLNTFGAKHVLDFAKKCTKLKVFIQVSTAYVSGETAGVVKETPYKMGEALNGRHGLDIEMEKRLVEYKLEDLFAEGATQDVIKLAMKDMAIQRAKHWGWPNVYVFTKALGEMLLMQDQEDIPLVFLRPTIVTSTFQDPIPGWVEGIRTIDSLAVAYGKGRLPCFLGNPHSIVDVIPADMVVNSIIVAAMAHANEKGSVRIYHVGSSVKNPVNFNSLHEITYQFFKNHPCINKSGNPIIVGHVKVLGSMSSFKTYLSLHYLLPLKGLEVLNAAMCQYFKGTCMDMRRKINLLMRLIDIYRPYLFYKAIYDDTNTERLRIATRETEEVETEMFYFDPNLINWEDYFMNTHLPGIVKYVLK</sequence>
<feature type="domain" description="Thioester reductase (TE)" evidence="6">
    <location>
        <begin position="17"/>
        <end position="318"/>
    </location>
</feature>
<keyword evidence="8" id="KW-1185">Reference proteome</keyword>
<dbReference type="Pfam" id="PF07993">
    <property type="entry name" value="NAD_binding_4"/>
    <property type="match status" value="1"/>
</dbReference>
<evidence type="ECO:0000256" key="2">
    <source>
        <dbReference type="ARBA" id="ARBA00022516"/>
    </source>
</evidence>
<keyword evidence="2 4" id="KW-0444">Lipid biosynthesis</keyword>
<dbReference type="GO" id="GO:0102965">
    <property type="term" value="F:alcohol-forming long-chain fatty acyl-CoA reductase activity"/>
    <property type="evidence" value="ECO:0007669"/>
    <property type="project" value="UniProtKB-EC"/>
</dbReference>
<evidence type="ECO:0000259" key="5">
    <source>
        <dbReference type="Pfam" id="PF03015"/>
    </source>
</evidence>
<organism evidence="7 8">
    <name type="scientific">Saponaria officinalis</name>
    <name type="common">Common soapwort</name>
    <name type="synonym">Lychnis saponaria</name>
    <dbReference type="NCBI Taxonomy" id="3572"/>
    <lineage>
        <taxon>Eukaryota</taxon>
        <taxon>Viridiplantae</taxon>
        <taxon>Streptophyta</taxon>
        <taxon>Embryophyta</taxon>
        <taxon>Tracheophyta</taxon>
        <taxon>Spermatophyta</taxon>
        <taxon>Magnoliopsida</taxon>
        <taxon>eudicotyledons</taxon>
        <taxon>Gunneridae</taxon>
        <taxon>Pentapetalae</taxon>
        <taxon>Caryophyllales</taxon>
        <taxon>Caryophyllaceae</taxon>
        <taxon>Caryophylleae</taxon>
        <taxon>Saponaria</taxon>
    </lineage>
</organism>
<evidence type="ECO:0000313" key="8">
    <source>
        <dbReference type="Proteomes" id="UP001443914"/>
    </source>
</evidence>
<evidence type="ECO:0000259" key="6">
    <source>
        <dbReference type="Pfam" id="PF07993"/>
    </source>
</evidence>
<dbReference type="EC" id="1.2.1.84" evidence="4"/>
<dbReference type="InterPro" id="IPR033640">
    <property type="entry name" value="FAR_C"/>
</dbReference>
<dbReference type="Gene3D" id="3.40.50.720">
    <property type="entry name" value="NAD(P)-binding Rossmann-like Domain"/>
    <property type="match status" value="1"/>
</dbReference>
<dbReference type="InterPro" id="IPR013120">
    <property type="entry name" value="FAR_NAD-bd"/>
</dbReference>
<reference evidence="7" key="1">
    <citation type="submission" date="2024-03" db="EMBL/GenBank/DDBJ databases">
        <title>WGS assembly of Saponaria officinalis var. Norfolk2.</title>
        <authorList>
            <person name="Jenkins J."/>
            <person name="Shu S."/>
            <person name="Grimwood J."/>
            <person name="Barry K."/>
            <person name="Goodstein D."/>
            <person name="Schmutz J."/>
            <person name="Leebens-Mack J."/>
            <person name="Osbourn A."/>
        </authorList>
    </citation>
    <scope>NUCLEOTIDE SEQUENCE [LARGE SCALE GENOMIC DNA]</scope>
    <source>
        <strain evidence="7">JIC</strain>
    </source>
</reference>
<dbReference type="SUPFAM" id="SSF51735">
    <property type="entry name" value="NAD(P)-binding Rossmann-fold domains"/>
    <property type="match status" value="1"/>
</dbReference>
<name>A0AAW1ND22_SAPOF</name>
<dbReference type="AlphaFoldDB" id="A0AAW1ND22"/>
<accession>A0AAW1ND22</accession>
<dbReference type="CDD" id="cd05236">
    <property type="entry name" value="FAR-N_SDR_e"/>
    <property type="match status" value="1"/>
</dbReference>
<gene>
    <name evidence="7" type="ORF">RND81_01G060300</name>
</gene>
<keyword evidence="3 4" id="KW-0443">Lipid metabolism</keyword>
<dbReference type="InterPro" id="IPR036291">
    <property type="entry name" value="NAD(P)-bd_dom_sf"/>
</dbReference>
<evidence type="ECO:0000313" key="7">
    <source>
        <dbReference type="EMBL" id="KAK9755932.1"/>
    </source>
</evidence>
<dbReference type="GO" id="GO:0010345">
    <property type="term" value="P:suberin biosynthetic process"/>
    <property type="evidence" value="ECO:0007669"/>
    <property type="project" value="TreeGrafter"/>
</dbReference>
<proteinExistence type="inferred from homology"/>
<dbReference type="InterPro" id="IPR026055">
    <property type="entry name" value="FAR"/>
</dbReference>
<dbReference type="EMBL" id="JBDFQZ010000001">
    <property type="protein sequence ID" value="KAK9755932.1"/>
    <property type="molecule type" value="Genomic_DNA"/>
</dbReference>
<dbReference type="GO" id="GO:0035336">
    <property type="term" value="P:long-chain fatty-acyl-CoA metabolic process"/>
    <property type="evidence" value="ECO:0007669"/>
    <property type="project" value="TreeGrafter"/>
</dbReference>
<comment type="caution">
    <text evidence="7">The sequence shown here is derived from an EMBL/GenBank/DDBJ whole genome shotgun (WGS) entry which is preliminary data.</text>
</comment>
<evidence type="ECO:0000256" key="4">
    <source>
        <dbReference type="RuleBase" id="RU363097"/>
    </source>
</evidence>
<dbReference type="PANTHER" id="PTHR11011">
    <property type="entry name" value="MALE STERILITY PROTEIN 2-RELATED"/>
    <property type="match status" value="1"/>
</dbReference>
<dbReference type="GO" id="GO:0080019">
    <property type="term" value="F:alcohol-forming very long-chain fatty acyl-CoA reductase activity"/>
    <property type="evidence" value="ECO:0007669"/>
    <property type="project" value="InterPro"/>
</dbReference>
<dbReference type="CDD" id="cd09071">
    <property type="entry name" value="FAR_C"/>
    <property type="match status" value="1"/>
</dbReference>
<dbReference type="Proteomes" id="UP001443914">
    <property type="component" value="Unassembled WGS sequence"/>
</dbReference>
<feature type="domain" description="Fatty acyl-CoA reductase C-terminal" evidence="5">
    <location>
        <begin position="393"/>
        <end position="492"/>
    </location>
</feature>
<dbReference type="PANTHER" id="PTHR11011:SF99">
    <property type="entry name" value="FATTY ACYL-COA REDUCTASE 3"/>
    <property type="match status" value="1"/>
</dbReference>